<accession>A0A8S5V7G9</accession>
<name>A0A8S5V7G9_9CAUD</name>
<dbReference type="EMBL" id="BK016213">
    <property type="protein sequence ID" value="DAG02690.1"/>
    <property type="molecule type" value="Genomic_DNA"/>
</dbReference>
<protein>
    <submittedName>
        <fullName evidence="1">Uncharacterized protein</fullName>
    </submittedName>
</protein>
<proteinExistence type="predicted"/>
<sequence length="63" mass="6964">MLEFVSGLDEFVYFFVLGVDLFFEFALGFDEVLVGGGEVVAACACPCDDTAYCYTGESYDGWY</sequence>
<reference evidence="1" key="1">
    <citation type="journal article" date="2021" name="Proc. Natl. Acad. Sci. U.S.A.">
        <title>A Catalog of Tens of Thousands of Viruses from Human Metagenomes Reveals Hidden Associations with Chronic Diseases.</title>
        <authorList>
            <person name="Tisza M.J."/>
            <person name="Buck C.B."/>
        </authorList>
    </citation>
    <scope>NUCLEOTIDE SEQUENCE</scope>
    <source>
        <strain evidence="1">CtCpP1</strain>
    </source>
</reference>
<evidence type="ECO:0000313" key="1">
    <source>
        <dbReference type="EMBL" id="DAG02690.1"/>
    </source>
</evidence>
<organism evidence="1">
    <name type="scientific">Myoviridae sp. ctCpP1</name>
    <dbReference type="NCBI Taxonomy" id="2825054"/>
    <lineage>
        <taxon>Viruses</taxon>
        <taxon>Duplodnaviria</taxon>
        <taxon>Heunggongvirae</taxon>
        <taxon>Uroviricota</taxon>
        <taxon>Caudoviricetes</taxon>
    </lineage>
</organism>